<gene>
    <name evidence="1" type="ORF">GCM10007424_11020</name>
</gene>
<name>A0ABQ1JNG5_9FLAO</name>
<dbReference type="EMBL" id="BMJE01000002">
    <property type="protein sequence ID" value="GGB72867.1"/>
    <property type="molecule type" value="Genomic_DNA"/>
</dbReference>
<proteinExistence type="predicted"/>
<protein>
    <recommendedName>
        <fullName evidence="3">Transposase</fullName>
    </recommendedName>
</protein>
<evidence type="ECO:0000313" key="1">
    <source>
        <dbReference type="EMBL" id="GGB72867.1"/>
    </source>
</evidence>
<organism evidence="1 2">
    <name type="scientific">Flavobacterium suaedae</name>
    <dbReference type="NCBI Taxonomy" id="1767027"/>
    <lineage>
        <taxon>Bacteria</taxon>
        <taxon>Pseudomonadati</taxon>
        <taxon>Bacteroidota</taxon>
        <taxon>Flavobacteriia</taxon>
        <taxon>Flavobacteriales</taxon>
        <taxon>Flavobacteriaceae</taxon>
        <taxon>Flavobacterium</taxon>
    </lineage>
</organism>
<keyword evidence="2" id="KW-1185">Reference proteome</keyword>
<evidence type="ECO:0000313" key="2">
    <source>
        <dbReference type="Proteomes" id="UP000615760"/>
    </source>
</evidence>
<evidence type="ECO:0008006" key="3">
    <source>
        <dbReference type="Google" id="ProtNLM"/>
    </source>
</evidence>
<accession>A0ABQ1JNG5</accession>
<dbReference type="Proteomes" id="UP000615760">
    <property type="component" value="Unassembled WGS sequence"/>
</dbReference>
<reference evidence="2" key="1">
    <citation type="journal article" date="2019" name="Int. J. Syst. Evol. Microbiol.">
        <title>The Global Catalogue of Microorganisms (GCM) 10K type strain sequencing project: providing services to taxonomists for standard genome sequencing and annotation.</title>
        <authorList>
            <consortium name="The Broad Institute Genomics Platform"/>
            <consortium name="The Broad Institute Genome Sequencing Center for Infectious Disease"/>
            <person name="Wu L."/>
            <person name="Ma J."/>
        </authorList>
    </citation>
    <scope>NUCLEOTIDE SEQUENCE [LARGE SCALE GENOMIC DNA]</scope>
    <source>
        <strain evidence="2">CGMCC 1.15461</strain>
    </source>
</reference>
<comment type="caution">
    <text evidence="1">The sequence shown here is derived from an EMBL/GenBank/DDBJ whole genome shotgun (WGS) entry which is preliminary data.</text>
</comment>
<sequence>MRQFKNRDGKAIENSFIPIQTVLIIYRHQLKEFLKAVGDTLVLFLNNLLND</sequence>